<protein>
    <submittedName>
        <fullName evidence="3">Uncharacterized protein</fullName>
    </submittedName>
</protein>
<evidence type="ECO:0000256" key="1">
    <source>
        <dbReference type="SAM" id="MobiDB-lite"/>
    </source>
</evidence>
<proteinExistence type="predicted"/>
<evidence type="ECO:0000256" key="2">
    <source>
        <dbReference type="SAM" id="SignalP"/>
    </source>
</evidence>
<accession>A0AAD7T2L4</accession>
<dbReference type="EMBL" id="JAINUG010000018">
    <property type="protein sequence ID" value="KAJ8412657.1"/>
    <property type="molecule type" value="Genomic_DNA"/>
</dbReference>
<dbReference type="AlphaFoldDB" id="A0AAD7T2L4"/>
<feature type="compositionally biased region" description="Basic and acidic residues" evidence="1">
    <location>
        <begin position="30"/>
        <end position="58"/>
    </location>
</feature>
<feature type="compositionally biased region" description="Polar residues" evidence="1">
    <location>
        <begin position="71"/>
        <end position="86"/>
    </location>
</feature>
<gene>
    <name evidence="3" type="ORF">AAFF_G00116080</name>
</gene>
<reference evidence="3" key="1">
    <citation type="journal article" date="2023" name="Science">
        <title>Genome structures resolve the early diversification of teleost fishes.</title>
        <authorList>
            <person name="Parey E."/>
            <person name="Louis A."/>
            <person name="Montfort J."/>
            <person name="Bouchez O."/>
            <person name="Roques C."/>
            <person name="Iampietro C."/>
            <person name="Lluch J."/>
            <person name="Castinel A."/>
            <person name="Donnadieu C."/>
            <person name="Desvignes T."/>
            <person name="Floi Bucao C."/>
            <person name="Jouanno E."/>
            <person name="Wen M."/>
            <person name="Mejri S."/>
            <person name="Dirks R."/>
            <person name="Jansen H."/>
            <person name="Henkel C."/>
            <person name="Chen W.J."/>
            <person name="Zahm M."/>
            <person name="Cabau C."/>
            <person name="Klopp C."/>
            <person name="Thompson A.W."/>
            <person name="Robinson-Rechavi M."/>
            <person name="Braasch I."/>
            <person name="Lecointre G."/>
            <person name="Bobe J."/>
            <person name="Postlethwait J.H."/>
            <person name="Berthelot C."/>
            <person name="Roest Crollius H."/>
            <person name="Guiguen Y."/>
        </authorList>
    </citation>
    <scope>NUCLEOTIDE SEQUENCE</scope>
    <source>
        <strain evidence="3">NC1722</strain>
    </source>
</reference>
<dbReference type="Proteomes" id="UP001221898">
    <property type="component" value="Unassembled WGS sequence"/>
</dbReference>
<evidence type="ECO:0000313" key="3">
    <source>
        <dbReference type="EMBL" id="KAJ8412657.1"/>
    </source>
</evidence>
<keyword evidence="2" id="KW-0732">Signal</keyword>
<feature type="signal peptide" evidence="2">
    <location>
        <begin position="1"/>
        <end position="20"/>
    </location>
</feature>
<keyword evidence="4" id="KW-1185">Reference proteome</keyword>
<sequence length="113" mass="12815">MNVLFIWKVLFLMFRSFENSHYVKLGSPGEQKRSPSCFRKEWRERDEEQKSDEERVMKSELPALLLPHLSGNRSTPGVPDPSSNTRVAPAASLWPEQRGRALLGYGGAAKVLD</sequence>
<evidence type="ECO:0000313" key="4">
    <source>
        <dbReference type="Proteomes" id="UP001221898"/>
    </source>
</evidence>
<feature type="region of interest" description="Disordered" evidence="1">
    <location>
        <begin position="24"/>
        <end position="91"/>
    </location>
</feature>
<name>A0AAD7T2L4_9TELE</name>
<organism evidence="3 4">
    <name type="scientific">Aldrovandia affinis</name>
    <dbReference type="NCBI Taxonomy" id="143900"/>
    <lineage>
        <taxon>Eukaryota</taxon>
        <taxon>Metazoa</taxon>
        <taxon>Chordata</taxon>
        <taxon>Craniata</taxon>
        <taxon>Vertebrata</taxon>
        <taxon>Euteleostomi</taxon>
        <taxon>Actinopterygii</taxon>
        <taxon>Neopterygii</taxon>
        <taxon>Teleostei</taxon>
        <taxon>Notacanthiformes</taxon>
        <taxon>Halosauridae</taxon>
        <taxon>Aldrovandia</taxon>
    </lineage>
</organism>
<feature type="chain" id="PRO_5042039910" evidence="2">
    <location>
        <begin position="21"/>
        <end position="113"/>
    </location>
</feature>
<comment type="caution">
    <text evidence="3">The sequence shown here is derived from an EMBL/GenBank/DDBJ whole genome shotgun (WGS) entry which is preliminary data.</text>
</comment>